<organism evidence="2 3">
    <name type="scientific">Gaopeijia maritima</name>
    <dbReference type="NCBI Taxonomy" id="3119007"/>
    <lineage>
        <taxon>Bacteria</taxon>
        <taxon>Pseudomonadati</taxon>
        <taxon>Gemmatimonadota</taxon>
        <taxon>Longimicrobiia</taxon>
        <taxon>Gaopeijiales</taxon>
        <taxon>Gaopeijiaceae</taxon>
        <taxon>Gaopeijia</taxon>
    </lineage>
</organism>
<keyword evidence="1" id="KW-0472">Membrane</keyword>
<sequence length="202" mass="21003">MTLDLGPGAPFGGPRAGPSGPRRLAALAALAAFCGLGVLTWLRVGAVAARHPMVGLGLPEIELASAAPCASGAGDARSRFAFEPPGALIYISNSCPHCRAQLRVWSGLLADRGGAPPWVVVAPGESFDSTVIPARLRRRVALDHDARIARVLDARRVPLTVYVDRHRRVAARAEGRQSGAEIARLLSAIGAGPTPSRTGDCP</sequence>
<evidence type="ECO:0000313" key="2">
    <source>
        <dbReference type="EMBL" id="MEK9502458.1"/>
    </source>
</evidence>
<name>A0ABU9ECK2_9BACT</name>
<dbReference type="RefSeq" id="WP_405287419.1">
    <property type="nucleotide sequence ID" value="NZ_JBBHLI010000011.1"/>
</dbReference>
<evidence type="ECO:0000313" key="3">
    <source>
        <dbReference type="Proteomes" id="UP001484239"/>
    </source>
</evidence>
<feature type="transmembrane region" description="Helical" evidence="1">
    <location>
        <begin position="24"/>
        <end position="44"/>
    </location>
</feature>
<evidence type="ECO:0008006" key="4">
    <source>
        <dbReference type="Google" id="ProtNLM"/>
    </source>
</evidence>
<dbReference type="SUPFAM" id="SSF52833">
    <property type="entry name" value="Thioredoxin-like"/>
    <property type="match status" value="1"/>
</dbReference>
<keyword evidence="1" id="KW-0812">Transmembrane</keyword>
<accession>A0ABU9ECK2</accession>
<keyword evidence="1" id="KW-1133">Transmembrane helix</keyword>
<gene>
    <name evidence="2" type="ORF">WI372_15800</name>
</gene>
<dbReference type="EMBL" id="JBBHLI010000011">
    <property type="protein sequence ID" value="MEK9502458.1"/>
    <property type="molecule type" value="Genomic_DNA"/>
</dbReference>
<dbReference type="Proteomes" id="UP001484239">
    <property type="component" value="Unassembled WGS sequence"/>
</dbReference>
<protein>
    <recommendedName>
        <fullName evidence="4">Thioredoxin domain-containing protein</fullName>
    </recommendedName>
</protein>
<evidence type="ECO:0000256" key="1">
    <source>
        <dbReference type="SAM" id="Phobius"/>
    </source>
</evidence>
<reference evidence="2 3" key="1">
    <citation type="submission" date="2024-02" db="EMBL/GenBank/DDBJ databases">
        <title>A novel Gemmatimonadota bacterium.</title>
        <authorList>
            <person name="Du Z.-J."/>
            <person name="Ye Y.-Q."/>
        </authorList>
    </citation>
    <scope>NUCLEOTIDE SEQUENCE [LARGE SCALE GENOMIC DNA]</scope>
    <source>
        <strain evidence="2 3">DH-20</strain>
    </source>
</reference>
<keyword evidence="3" id="KW-1185">Reference proteome</keyword>
<comment type="caution">
    <text evidence="2">The sequence shown here is derived from an EMBL/GenBank/DDBJ whole genome shotgun (WGS) entry which is preliminary data.</text>
</comment>
<proteinExistence type="predicted"/>
<dbReference type="InterPro" id="IPR036249">
    <property type="entry name" value="Thioredoxin-like_sf"/>
</dbReference>